<evidence type="ECO:0000256" key="2">
    <source>
        <dbReference type="ARBA" id="ARBA00023054"/>
    </source>
</evidence>
<dbReference type="InterPro" id="IPR058636">
    <property type="entry name" value="Beta-barrel_YknX"/>
</dbReference>
<keyword evidence="7" id="KW-1185">Reference proteome</keyword>
<comment type="subcellular location">
    <subcellularLocation>
        <location evidence="1">Cell envelope</location>
    </subcellularLocation>
</comment>
<dbReference type="AlphaFoldDB" id="A0A6C0RDH3"/>
<dbReference type="Gene3D" id="2.40.420.20">
    <property type="match status" value="1"/>
</dbReference>
<accession>A0A6C0RDH3</accession>
<feature type="coiled-coil region" evidence="3">
    <location>
        <begin position="99"/>
        <end position="126"/>
    </location>
</feature>
<evidence type="ECO:0000256" key="4">
    <source>
        <dbReference type="SAM" id="MobiDB-lite"/>
    </source>
</evidence>
<feature type="compositionally biased region" description="Basic and acidic residues" evidence="4">
    <location>
        <begin position="426"/>
        <end position="444"/>
    </location>
</feature>
<evidence type="ECO:0000256" key="1">
    <source>
        <dbReference type="ARBA" id="ARBA00004196"/>
    </source>
</evidence>
<protein>
    <submittedName>
        <fullName evidence="6">HlyD family efflux transporter periplasmic adaptor subunit</fullName>
    </submittedName>
</protein>
<name>A0A6C0RDH3_9BACT</name>
<dbReference type="Proteomes" id="UP000474630">
    <property type="component" value="Chromosome"/>
</dbReference>
<dbReference type="RefSeq" id="WP_163345128.1">
    <property type="nucleotide sequence ID" value="NZ_CP048409.1"/>
</dbReference>
<evidence type="ECO:0000313" key="6">
    <source>
        <dbReference type="EMBL" id="QIA07201.1"/>
    </source>
</evidence>
<evidence type="ECO:0000259" key="5">
    <source>
        <dbReference type="Pfam" id="PF25990"/>
    </source>
</evidence>
<feature type="domain" description="YknX-like beta-barrel" evidence="5">
    <location>
        <begin position="264"/>
        <end position="336"/>
    </location>
</feature>
<evidence type="ECO:0000313" key="7">
    <source>
        <dbReference type="Proteomes" id="UP000474630"/>
    </source>
</evidence>
<dbReference type="EMBL" id="CP048409">
    <property type="protein sequence ID" value="QIA07201.1"/>
    <property type="molecule type" value="Genomic_DNA"/>
</dbReference>
<evidence type="ECO:0000256" key="3">
    <source>
        <dbReference type="SAM" id="Coils"/>
    </source>
</evidence>
<gene>
    <name evidence="6" type="ORF">G0Q07_05440</name>
</gene>
<reference evidence="6 7" key="1">
    <citation type="submission" date="2020-02" db="EMBL/GenBank/DDBJ databases">
        <title>Genome sequencing for Draconibacterium sp. strain M1.</title>
        <authorList>
            <person name="Park S.-J."/>
        </authorList>
    </citation>
    <scope>NUCLEOTIDE SEQUENCE [LARGE SCALE GENOMIC DNA]</scope>
    <source>
        <strain evidence="6 7">M1</strain>
    </source>
</reference>
<dbReference type="KEGG" id="drc:G0Q07_05440"/>
<dbReference type="PANTHER" id="PTHR32347">
    <property type="entry name" value="EFFLUX SYSTEM COMPONENT YKNX-RELATED"/>
    <property type="match status" value="1"/>
</dbReference>
<dbReference type="InterPro" id="IPR050465">
    <property type="entry name" value="UPF0194_transport"/>
</dbReference>
<keyword evidence="2 3" id="KW-0175">Coiled coil</keyword>
<dbReference type="Gene3D" id="2.40.30.170">
    <property type="match status" value="1"/>
</dbReference>
<proteinExistence type="predicted"/>
<sequence>MKKKNWLFAAMAVIVLFVVIIIISGSKSETTQITTKVMKGPFEVLVYSSGQLESENSDHVYIPEKMKDRQTRISNLTITDIVEEGTYVDSGDYVATLDHQAVQEQLKDAQDELEKTLSEYNDSKIDSNLTLSNERDQIINARLDVEERKIAVDESIYESPSEQKKVRMDYDKALRKLEQSKQAYTLKTQQEINKVNRKFITYKQVKERVDALEELMDQLIIYSPKAGMISYHQYEWGGTVETGSRVSQWSPIIATFPNMNNLVTKTFINEIDIALIKPGQKVRIGIDAFPDKTLTGEVATVANMGQLMPKSDAKVFEVKIKVDGSDPDLKPAMTTSNTIQASYIEDATYIPIEAVFANDSLSFVYLSDSETRQIIEPGEANENYVVVNQGLEEGQEVQLMKPEDAAEYKLSGFEIYADMKRKAAEKKAEEAAKKKEKQQEKAPELPEGMTLPPGVTITSAS</sequence>
<dbReference type="Pfam" id="PF25990">
    <property type="entry name" value="Beta-barrel_YknX"/>
    <property type="match status" value="1"/>
</dbReference>
<feature type="region of interest" description="Disordered" evidence="4">
    <location>
        <begin position="426"/>
        <end position="461"/>
    </location>
</feature>
<dbReference type="GO" id="GO:0030313">
    <property type="term" value="C:cell envelope"/>
    <property type="evidence" value="ECO:0007669"/>
    <property type="project" value="UniProtKB-SubCell"/>
</dbReference>
<organism evidence="6 7">
    <name type="scientific">Draconibacterium halophilum</name>
    <dbReference type="NCBI Taxonomy" id="2706887"/>
    <lineage>
        <taxon>Bacteria</taxon>
        <taxon>Pseudomonadati</taxon>
        <taxon>Bacteroidota</taxon>
        <taxon>Bacteroidia</taxon>
        <taxon>Marinilabiliales</taxon>
        <taxon>Prolixibacteraceae</taxon>
        <taxon>Draconibacterium</taxon>
    </lineage>
</organism>
<dbReference type="PANTHER" id="PTHR32347:SF23">
    <property type="entry name" value="BLL5650 PROTEIN"/>
    <property type="match status" value="1"/>
</dbReference>